<keyword evidence="3" id="KW-0676">Redox-active center</keyword>
<gene>
    <name evidence="4" type="ORF">APAC_1658</name>
</gene>
<dbReference type="GO" id="GO:0016491">
    <property type="term" value="F:oxidoreductase activity"/>
    <property type="evidence" value="ECO:0007669"/>
    <property type="project" value="InterPro"/>
</dbReference>
<sequence length="188" mass="21439">MQFKTIAVLSILSLLFFNGCDSKESTKTSDENESTKQEVIKEKTNFTLTTIDNKQINIKVTDNKITLENNPEKIVLLNFFATWCPPCKAEIPNLIKLQNDYKNDLQVISILLEDNKTNESVQAFINEYNINYEITNSSENFEFAKSLGGIKSIPTMYLVSKDSSIFQKYVGLVPSEMMEIDIKKLLSK</sequence>
<dbReference type="EMBL" id="CP035928">
    <property type="protein sequence ID" value="QEP34754.1"/>
    <property type="molecule type" value="Genomic_DNA"/>
</dbReference>
<dbReference type="PANTHER" id="PTHR42852:SF13">
    <property type="entry name" value="PROTEIN DIPZ"/>
    <property type="match status" value="1"/>
</dbReference>
<evidence type="ECO:0000313" key="5">
    <source>
        <dbReference type="Proteomes" id="UP000322726"/>
    </source>
</evidence>
<dbReference type="SUPFAM" id="SSF52833">
    <property type="entry name" value="Thioredoxin-like"/>
    <property type="match status" value="1"/>
</dbReference>
<dbReference type="GO" id="GO:0030313">
    <property type="term" value="C:cell envelope"/>
    <property type="evidence" value="ECO:0007669"/>
    <property type="project" value="UniProtKB-SubCell"/>
</dbReference>
<organism evidence="4 5">
    <name type="scientific">Malaciobacter pacificus</name>
    <dbReference type="NCBI Taxonomy" id="1080223"/>
    <lineage>
        <taxon>Bacteria</taxon>
        <taxon>Pseudomonadati</taxon>
        <taxon>Campylobacterota</taxon>
        <taxon>Epsilonproteobacteria</taxon>
        <taxon>Campylobacterales</taxon>
        <taxon>Arcobacteraceae</taxon>
        <taxon>Malaciobacter</taxon>
    </lineage>
</organism>
<accession>A0A5C2HD47</accession>
<dbReference type="Proteomes" id="UP000322726">
    <property type="component" value="Chromosome"/>
</dbReference>
<dbReference type="PANTHER" id="PTHR42852">
    <property type="entry name" value="THIOL:DISULFIDE INTERCHANGE PROTEIN DSBE"/>
    <property type="match status" value="1"/>
</dbReference>
<keyword evidence="5" id="KW-1185">Reference proteome</keyword>
<reference evidence="4 5" key="3">
    <citation type="submission" date="2019-09" db="EMBL/GenBank/DDBJ databases">
        <title>Taxonomic note: a critical rebuttal of the proposed division of the genus Arcobacter into six genera, emended descriptions of Arcobacter anaerophilus and the genus Arcobacter, and an assessment of genus-level boundaries for Epsilonproteobacteria using in silico genomic comparator tools.</title>
        <authorList>
            <person name="On S.L.W."/>
            <person name="Miller W.G."/>
            <person name="Biggs P."/>
            <person name="Cornelius A."/>
            <person name="Vandamme P."/>
        </authorList>
    </citation>
    <scope>NUCLEOTIDE SEQUENCE [LARGE SCALE GENOMIC DNA]</scope>
    <source>
        <strain evidence="4 5">LMG 26638</strain>
    </source>
</reference>
<reference evidence="4 5" key="1">
    <citation type="submission" date="2019-09" db="EMBL/GenBank/DDBJ databases">
        <title>Complete genome sequencing of four Arcobacter species reveals a diverse suite of mobile elements.</title>
        <authorList>
            <person name="Miller W.G."/>
            <person name="Yee E."/>
            <person name="Bono J.L."/>
        </authorList>
    </citation>
    <scope>NUCLEOTIDE SEQUENCE [LARGE SCALE GENOMIC DNA]</scope>
    <source>
        <strain evidence="4 5">LMG 26638</strain>
    </source>
</reference>
<dbReference type="InterPro" id="IPR036249">
    <property type="entry name" value="Thioredoxin-like_sf"/>
</dbReference>
<dbReference type="RefSeq" id="WP_130233682.1">
    <property type="nucleotide sequence ID" value="NZ_BMEF01000035.1"/>
</dbReference>
<proteinExistence type="predicted"/>
<dbReference type="OrthoDB" id="9813820at2"/>
<reference evidence="5" key="2">
    <citation type="submission" date="2019-09" db="EMBL/GenBank/DDBJ databases">
        <title>Complete genome sequencing of four Arcobacter species reveals a diverse suite of mobile elements.</title>
        <authorList>
            <person name="On S.L.W."/>
            <person name="Miller W.G."/>
            <person name="Biggs P."/>
            <person name="Cornelius A."/>
            <person name="Vandamme P."/>
        </authorList>
    </citation>
    <scope>NUCLEOTIDE SEQUENCE [LARGE SCALE GENOMIC DNA]</scope>
    <source>
        <strain evidence="5">LMG 26638</strain>
    </source>
</reference>
<dbReference type="Gene3D" id="3.40.30.10">
    <property type="entry name" value="Glutaredoxin"/>
    <property type="match status" value="1"/>
</dbReference>
<dbReference type="PROSITE" id="PS51352">
    <property type="entry name" value="THIOREDOXIN_2"/>
    <property type="match status" value="1"/>
</dbReference>
<dbReference type="Pfam" id="PF08534">
    <property type="entry name" value="Redoxin"/>
    <property type="match status" value="1"/>
</dbReference>
<keyword evidence="2" id="KW-0201">Cytochrome c-type biogenesis</keyword>
<dbReference type="PROSITE" id="PS00194">
    <property type="entry name" value="THIOREDOXIN_1"/>
    <property type="match status" value="1"/>
</dbReference>
<evidence type="ECO:0000256" key="2">
    <source>
        <dbReference type="ARBA" id="ARBA00022748"/>
    </source>
</evidence>
<evidence type="ECO:0000313" key="4">
    <source>
        <dbReference type="EMBL" id="QEP34754.1"/>
    </source>
</evidence>
<dbReference type="InterPro" id="IPR013740">
    <property type="entry name" value="Redoxin"/>
</dbReference>
<dbReference type="GO" id="GO:0017004">
    <property type="term" value="P:cytochrome complex assembly"/>
    <property type="evidence" value="ECO:0007669"/>
    <property type="project" value="UniProtKB-KW"/>
</dbReference>
<evidence type="ECO:0000256" key="3">
    <source>
        <dbReference type="ARBA" id="ARBA00023284"/>
    </source>
</evidence>
<dbReference type="AlphaFoldDB" id="A0A5C2HD47"/>
<protein>
    <submittedName>
        <fullName evidence="4">Protein disulfide reductase, TlpA family</fullName>
    </submittedName>
</protein>
<name>A0A5C2HD47_9BACT</name>
<evidence type="ECO:0000256" key="1">
    <source>
        <dbReference type="ARBA" id="ARBA00004196"/>
    </source>
</evidence>
<dbReference type="InterPro" id="IPR013766">
    <property type="entry name" value="Thioredoxin_domain"/>
</dbReference>
<comment type="subcellular location">
    <subcellularLocation>
        <location evidence="1">Cell envelope</location>
    </subcellularLocation>
</comment>
<dbReference type="KEGG" id="apai:APAC_1658"/>
<dbReference type="InterPro" id="IPR017937">
    <property type="entry name" value="Thioredoxin_CS"/>
</dbReference>
<dbReference type="CDD" id="cd02966">
    <property type="entry name" value="TlpA_like_family"/>
    <property type="match status" value="1"/>
</dbReference>
<dbReference type="InterPro" id="IPR050553">
    <property type="entry name" value="Thioredoxin_ResA/DsbE_sf"/>
</dbReference>